<name>A0A6A3MX65_9STRA</name>
<protein>
    <submittedName>
        <fullName evidence="2">Uncharacterized protein</fullName>
    </submittedName>
</protein>
<comment type="caution">
    <text evidence="2">The sequence shown here is derived from an EMBL/GenBank/DDBJ whole genome shotgun (WGS) entry which is preliminary data.</text>
</comment>
<evidence type="ECO:0000256" key="1">
    <source>
        <dbReference type="SAM" id="MobiDB-lite"/>
    </source>
</evidence>
<evidence type="ECO:0000313" key="3">
    <source>
        <dbReference type="Proteomes" id="UP000435112"/>
    </source>
</evidence>
<dbReference type="EMBL" id="QXFU01000445">
    <property type="protein sequence ID" value="KAE9033397.1"/>
    <property type="molecule type" value="Genomic_DNA"/>
</dbReference>
<feature type="compositionally biased region" description="Polar residues" evidence="1">
    <location>
        <begin position="29"/>
        <end position="44"/>
    </location>
</feature>
<feature type="region of interest" description="Disordered" evidence="1">
    <location>
        <begin position="29"/>
        <end position="76"/>
    </location>
</feature>
<gene>
    <name evidence="2" type="ORF">PR002_g8682</name>
</gene>
<proteinExistence type="predicted"/>
<accession>A0A6A3MX65</accession>
<dbReference type="AlphaFoldDB" id="A0A6A3MX65"/>
<reference evidence="2 3" key="1">
    <citation type="submission" date="2018-09" db="EMBL/GenBank/DDBJ databases">
        <title>Genomic investigation of the strawberry pathogen Phytophthora fragariae indicates pathogenicity is determined by transcriptional variation in three key races.</title>
        <authorList>
            <person name="Adams T.M."/>
            <person name="Armitage A.D."/>
            <person name="Sobczyk M.K."/>
            <person name="Bates H.J."/>
            <person name="Dunwell J.M."/>
            <person name="Nellist C.F."/>
            <person name="Harrison R.J."/>
        </authorList>
    </citation>
    <scope>NUCLEOTIDE SEQUENCE [LARGE SCALE GENOMIC DNA]</scope>
    <source>
        <strain evidence="2 3">SCRP324</strain>
    </source>
</reference>
<feature type="compositionally biased region" description="Basic and acidic residues" evidence="1">
    <location>
        <begin position="46"/>
        <end position="55"/>
    </location>
</feature>
<organism evidence="2 3">
    <name type="scientific">Phytophthora rubi</name>
    <dbReference type="NCBI Taxonomy" id="129364"/>
    <lineage>
        <taxon>Eukaryota</taxon>
        <taxon>Sar</taxon>
        <taxon>Stramenopiles</taxon>
        <taxon>Oomycota</taxon>
        <taxon>Peronosporomycetes</taxon>
        <taxon>Peronosporales</taxon>
        <taxon>Peronosporaceae</taxon>
        <taxon>Phytophthora</taxon>
    </lineage>
</organism>
<feature type="compositionally biased region" description="Basic and acidic residues" evidence="1">
    <location>
        <begin position="124"/>
        <end position="135"/>
    </location>
</feature>
<dbReference type="Proteomes" id="UP000435112">
    <property type="component" value="Unassembled WGS sequence"/>
</dbReference>
<evidence type="ECO:0000313" key="2">
    <source>
        <dbReference type="EMBL" id="KAE9033397.1"/>
    </source>
</evidence>
<feature type="region of interest" description="Disordered" evidence="1">
    <location>
        <begin position="104"/>
        <end position="135"/>
    </location>
</feature>
<dbReference type="OrthoDB" id="125720at2759"/>
<sequence length="321" mass="36257">MSNLDLILLEGDNEGLMTAAMDLIDSIASDSATGSSDDNSSAITDLSRRLAETAPRKPRRKRVAKPGYSTEQGRRKKAEVLALRSQVQGLEQWIQHLKRHKVAGVAPSERRAASPAPADQSRQAMEEFQKRQKSEDKELVFGLPRHLPGAYDNSAVIGRLKIGAFTLFHDMDVVVPTPPETIYSSEMVPKVDPSRGKMFECTTVCTVQCSMESASDLLWFEYTYPRKYENKTYRFFDTVGPNAVKKSFDLLMNSKRGAISMSGLMFANRFEDHDRVTMVRDYVAFLLTAGLHMRCHHWTIVTASEVPGECHIQFYFQIYME</sequence>